<dbReference type="PROSITE" id="PS51061">
    <property type="entry name" value="R3H"/>
    <property type="match status" value="1"/>
</dbReference>
<feature type="non-terminal residue" evidence="3">
    <location>
        <position position="1"/>
    </location>
</feature>
<sequence>RDEVFVQTVCQEITNFLQGDVQNSVLIFPVLPKRERFLTHRAIEEKFEDLCSFSLGQGVHRRTAVCLKSRLIFAFNHGYCSDEAVRKVALRLCREKGLPVDFLSHSIRRPPPSSREMQAPRPARQRQRRPDIQLYVPRGRKTEVLKPDAGDAPAQETRVPSQPLPKSQAKAFKPDARNAPAQEPRMSTRHLPESRAPLTTTNVAKALKPDPKDIPVQEAKVPSHTLESPAPLTTTDAAEALKLDARYAVAQEVRVPSQHLPETPAPLVATDAADPRCIEDMGSHQEEASSEHTGIACAHLSKITDVCSIEGDPEHMGLELDSSCDVLSTSGNSDNSEAVIQACLSLSQEDDTEYIKKMTECSQEVNSPQEFSSAVTCCAGMQERTSLQAFQGDIDILLDGSVVSTSEPTENAACEETLSHMEMAQSCGDRVDTAGTSTETGVAESHEDAEDSWDTLFDETGECVDPDVLKNITKALGDIKVHQAELNYSKFKLRIPDVSEAEYGHVLEMYDFPAEFETKDLVTALSSCRDQFNIKWVDDTHALAIFSTPFAATEALSLQNSLIKMRHVSEASKQSKMKIKHCSEFLMPYKPRPQTSASVARRLVSGALGMRVNVDAEQRRKELQILKEAKGKRKTAAKQRADVWNGDVS</sequence>
<feature type="region of interest" description="Disordered" evidence="1">
    <location>
        <begin position="103"/>
        <end position="230"/>
    </location>
</feature>
<accession>A0A131XN34</accession>
<dbReference type="InterPro" id="IPR012677">
    <property type="entry name" value="Nucleotide-bd_a/b_plait_sf"/>
</dbReference>
<dbReference type="InterPro" id="IPR036867">
    <property type="entry name" value="R3H_dom_sf"/>
</dbReference>
<proteinExistence type="evidence at transcript level"/>
<feature type="compositionally biased region" description="Basic and acidic residues" evidence="1">
    <location>
        <begin position="140"/>
        <end position="149"/>
    </location>
</feature>
<dbReference type="PANTHER" id="PTHR21678">
    <property type="entry name" value="GROWTH INHIBITION AND DIFFERENTIATION RELATED PROTEIN 88"/>
    <property type="match status" value="1"/>
</dbReference>
<dbReference type="AlphaFoldDB" id="A0A131XN34"/>
<dbReference type="Gene3D" id="3.30.70.330">
    <property type="match status" value="1"/>
</dbReference>
<evidence type="ECO:0000256" key="1">
    <source>
        <dbReference type="SAM" id="MobiDB-lite"/>
    </source>
</evidence>
<feature type="region of interest" description="Disordered" evidence="1">
    <location>
        <begin position="430"/>
        <end position="450"/>
    </location>
</feature>
<evidence type="ECO:0000259" key="2">
    <source>
        <dbReference type="PROSITE" id="PS51061"/>
    </source>
</evidence>
<dbReference type="SUPFAM" id="SSF82708">
    <property type="entry name" value="R3H domain"/>
    <property type="match status" value="1"/>
</dbReference>
<dbReference type="InterPro" id="IPR001374">
    <property type="entry name" value="R3H_dom"/>
</dbReference>
<reference evidence="3" key="1">
    <citation type="journal article" date="2017" name="Ticks Tick Borne Dis.">
        <title>An insight into the sialome of Hyalomma excavatum.</title>
        <authorList>
            <person name="Ribeiro J.M."/>
            <person name="Slovak M."/>
            <person name="Francischetti I.M."/>
        </authorList>
    </citation>
    <scope>NUCLEOTIDE SEQUENCE</scope>
    <source>
        <strain evidence="3">Samish</strain>
        <tissue evidence="3">Salivary glands</tissue>
    </source>
</reference>
<feature type="domain" description="R3H" evidence="2">
    <location>
        <begin position="3"/>
        <end position="69"/>
    </location>
</feature>
<dbReference type="EMBL" id="GEFH01000849">
    <property type="protein sequence ID" value="JAP67732.1"/>
    <property type="molecule type" value="mRNA"/>
</dbReference>
<protein>
    <recommendedName>
        <fullName evidence="2">R3H domain-containing protein</fullName>
    </recommendedName>
</protein>
<dbReference type="InterPro" id="IPR039884">
    <property type="entry name" value="R3HC1/R3HCL"/>
</dbReference>
<dbReference type="GO" id="GO:0003676">
    <property type="term" value="F:nucleic acid binding"/>
    <property type="evidence" value="ECO:0007669"/>
    <property type="project" value="UniProtKB-UniRule"/>
</dbReference>
<organism evidence="3">
    <name type="scientific">Hyalomma excavatum</name>
    <dbReference type="NCBI Taxonomy" id="257692"/>
    <lineage>
        <taxon>Eukaryota</taxon>
        <taxon>Metazoa</taxon>
        <taxon>Ecdysozoa</taxon>
        <taxon>Arthropoda</taxon>
        <taxon>Chelicerata</taxon>
        <taxon>Arachnida</taxon>
        <taxon>Acari</taxon>
        <taxon>Parasitiformes</taxon>
        <taxon>Ixodida</taxon>
        <taxon>Ixodoidea</taxon>
        <taxon>Ixodidae</taxon>
        <taxon>Hyalomminae</taxon>
        <taxon>Hyalomma</taxon>
    </lineage>
</organism>
<evidence type="ECO:0000313" key="3">
    <source>
        <dbReference type="EMBL" id="JAP67732.1"/>
    </source>
</evidence>
<dbReference type="PANTHER" id="PTHR21678:SF0">
    <property type="entry name" value="C3H1-TYPE DOMAIN-CONTAINING PROTEIN"/>
    <property type="match status" value="1"/>
</dbReference>
<name>A0A131XN34_9ACAR</name>